<dbReference type="EMBL" id="GL380018">
    <property type="protein sequence ID" value="EGT42818.1"/>
    <property type="molecule type" value="Genomic_DNA"/>
</dbReference>
<dbReference type="InParanoid" id="G0P1U9"/>
<dbReference type="HOGENOM" id="CLU_2225521_0_0_1"/>
<name>G0P1U9_CAEBE</name>
<organism evidence="2">
    <name type="scientific">Caenorhabditis brenneri</name>
    <name type="common">Nematode worm</name>
    <dbReference type="NCBI Taxonomy" id="135651"/>
    <lineage>
        <taxon>Eukaryota</taxon>
        <taxon>Metazoa</taxon>
        <taxon>Ecdysozoa</taxon>
        <taxon>Nematoda</taxon>
        <taxon>Chromadorea</taxon>
        <taxon>Rhabditida</taxon>
        <taxon>Rhabditina</taxon>
        <taxon>Rhabditomorpha</taxon>
        <taxon>Rhabditoidea</taxon>
        <taxon>Rhabditidae</taxon>
        <taxon>Peloderinae</taxon>
        <taxon>Caenorhabditis</taxon>
    </lineage>
</organism>
<proteinExistence type="predicted"/>
<protein>
    <submittedName>
        <fullName evidence="1">Uncharacterized protein</fullName>
    </submittedName>
</protein>
<dbReference type="AlphaFoldDB" id="G0P1U9"/>
<sequence>MRKTSNSLPVKNVYTTFNFFLFRVTAKIEIGAKDGVLIKQTFPINKNGEADGKAGGQNQLSVYRQRWIVLFTVALFNNTTLCHGSGMHRLETMSTTFKERSVLPGE</sequence>
<dbReference type="Proteomes" id="UP000008068">
    <property type="component" value="Unassembled WGS sequence"/>
</dbReference>
<keyword evidence="2" id="KW-1185">Reference proteome</keyword>
<evidence type="ECO:0000313" key="2">
    <source>
        <dbReference type="Proteomes" id="UP000008068"/>
    </source>
</evidence>
<accession>G0P1U9</accession>
<reference evidence="2" key="1">
    <citation type="submission" date="2011-07" db="EMBL/GenBank/DDBJ databases">
        <authorList>
            <consortium name="Caenorhabditis brenneri Sequencing and Analysis Consortium"/>
            <person name="Wilson R.K."/>
        </authorList>
    </citation>
    <scope>NUCLEOTIDE SEQUENCE [LARGE SCALE GENOMIC DNA]</scope>
    <source>
        <strain evidence="2">PB2801</strain>
    </source>
</reference>
<evidence type="ECO:0000313" key="1">
    <source>
        <dbReference type="EMBL" id="EGT42818.1"/>
    </source>
</evidence>
<gene>
    <name evidence="1" type="ORF">CAEBREN_14497</name>
</gene>